<dbReference type="InterPro" id="IPR051017">
    <property type="entry name" value="Aldolase-II_Adducin_sf"/>
</dbReference>
<dbReference type="InterPro" id="IPR036409">
    <property type="entry name" value="Aldolase_II/adducin_N_sf"/>
</dbReference>
<dbReference type="GO" id="GO:0051015">
    <property type="term" value="F:actin filament binding"/>
    <property type="evidence" value="ECO:0007669"/>
    <property type="project" value="TreeGrafter"/>
</dbReference>
<name>A0A1E3PRM7_9ASCO</name>
<dbReference type="NCBIfam" id="NF004855">
    <property type="entry name" value="PRK06208.1"/>
    <property type="match status" value="1"/>
</dbReference>
<evidence type="ECO:0000259" key="1">
    <source>
        <dbReference type="SMART" id="SM01007"/>
    </source>
</evidence>
<accession>A0A1E3PRM7</accession>
<evidence type="ECO:0000313" key="3">
    <source>
        <dbReference type="Proteomes" id="UP000095009"/>
    </source>
</evidence>
<dbReference type="PANTHER" id="PTHR10672">
    <property type="entry name" value="ADDUCIN"/>
    <property type="match status" value="1"/>
</dbReference>
<feature type="domain" description="Class II aldolase/adducin N-terminal" evidence="1">
    <location>
        <begin position="58"/>
        <end position="240"/>
    </location>
</feature>
<keyword evidence="3" id="KW-1185">Reference proteome</keyword>
<dbReference type="EMBL" id="KV454406">
    <property type="protein sequence ID" value="ODQ67938.1"/>
    <property type="molecule type" value="Genomic_DNA"/>
</dbReference>
<evidence type="ECO:0000313" key="2">
    <source>
        <dbReference type="EMBL" id="ODQ67938.1"/>
    </source>
</evidence>
<dbReference type="AlphaFoldDB" id="A0A1E3PRM7"/>
<protein>
    <submittedName>
        <fullName evidence="2">Putative class II aldolase/adducin domain protein</fullName>
    </submittedName>
</protein>
<dbReference type="Proteomes" id="UP000095009">
    <property type="component" value="Unassembled WGS sequence"/>
</dbReference>
<dbReference type="PANTHER" id="PTHR10672:SF25">
    <property type="entry name" value="MEIOTICALLY UP-REGULATED GENE 14 PROTEIN"/>
    <property type="match status" value="1"/>
</dbReference>
<sequence>MSQTTTIQVSAPATTVFTGIDTNASAPGVHNNTFGGFEHPHPIPTFTCLNAHRDWMLQHMAGAFRVFARKGFTEGTAGHISVRDPVDPNTFWINPLCRHFAMLKASDMVHVDENGKVLPDGNQAAVNAAGFRIHSQLHKARPDINAACHTHSVYGKAYSAFGKPIEMLNQDACTFYNSHSVYEGFGGIVLDDEEGKQIATALKDNKAVILQNHGLLTVGGTVDEAAYLFTLLERCCETQLAADSVHPENKSKITVGDEEAQYTFEMTSDPESLYAEFQPDFEYEIWKSNGELKPF</sequence>
<gene>
    <name evidence="2" type="ORF">NADFUDRAFT_48596</name>
</gene>
<dbReference type="SUPFAM" id="SSF53639">
    <property type="entry name" value="AraD/HMP-PK domain-like"/>
    <property type="match status" value="1"/>
</dbReference>
<dbReference type="InterPro" id="IPR001303">
    <property type="entry name" value="Aldolase_II/adducin_N"/>
</dbReference>
<dbReference type="SMART" id="SM01007">
    <property type="entry name" value="Aldolase_II"/>
    <property type="match status" value="1"/>
</dbReference>
<dbReference type="GO" id="GO:0005856">
    <property type="term" value="C:cytoskeleton"/>
    <property type="evidence" value="ECO:0007669"/>
    <property type="project" value="TreeGrafter"/>
</dbReference>
<dbReference type="OrthoDB" id="3238794at2759"/>
<proteinExistence type="predicted"/>
<dbReference type="STRING" id="857566.A0A1E3PRM7"/>
<dbReference type="FunFam" id="3.40.225.10:FF:000009">
    <property type="entry name" value="Class II aldolase/adducin N-terminal"/>
    <property type="match status" value="1"/>
</dbReference>
<reference evidence="2 3" key="1">
    <citation type="journal article" date="2016" name="Proc. Natl. Acad. Sci. U.S.A.">
        <title>Comparative genomics of biotechnologically important yeasts.</title>
        <authorList>
            <person name="Riley R."/>
            <person name="Haridas S."/>
            <person name="Wolfe K.H."/>
            <person name="Lopes M.R."/>
            <person name="Hittinger C.T."/>
            <person name="Goeker M."/>
            <person name="Salamov A.A."/>
            <person name="Wisecaver J.H."/>
            <person name="Long T.M."/>
            <person name="Calvey C.H."/>
            <person name="Aerts A.L."/>
            <person name="Barry K.W."/>
            <person name="Choi C."/>
            <person name="Clum A."/>
            <person name="Coughlan A.Y."/>
            <person name="Deshpande S."/>
            <person name="Douglass A.P."/>
            <person name="Hanson S.J."/>
            <person name="Klenk H.-P."/>
            <person name="LaButti K.M."/>
            <person name="Lapidus A."/>
            <person name="Lindquist E.A."/>
            <person name="Lipzen A.M."/>
            <person name="Meier-Kolthoff J.P."/>
            <person name="Ohm R.A."/>
            <person name="Otillar R.P."/>
            <person name="Pangilinan J.L."/>
            <person name="Peng Y."/>
            <person name="Rokas A."/>
            <person name="Rosa C.A."/>
            <person name="Scheuner C."/>
            <person name="Sibirny A.A."/>
            <person name="Slot J.C."/>
            <person name="Stielow J.B."/>
            <person name="Sun H."/>
            <person name="Kurtzman C.P."/>
            <person name="Blackwell M."/>
            <person name="Grigoriev I.V."/>
            <person name="Jeffries T.W."/>
        </authorList>
    </citation>
    <scope>NUCLEOTIDE SEQUENCE [LARGE SCALE GENOMIC DNA]</scope>
    <source>
        <strain evidence="2 3">DSM 6958</strain>
    </source>
</reference>
<dbReference type="Gene3D" id="3.40.225.10">
    <property type="entry name" value="Class II aldolase/adducin N-terminal domain"/>
    <property type="match status" value="1"/>
</dbReference>
<dbReference type="Pfam" id="PF00596">
    <property type="entry name" value="Aldolase_II"/>
    <property type="match status" value="1"/>
</dbReference>
<organism evidence="2 3">
    <name type="scientific">Nadsonia fulvescens var. elongata DSM 6958</name>
    <dbReference type="NCBI Taxonomy" id="857566"/>
    <lineage>
        <taxon>Eukaryota</taxon>
        <taxon>Fungi</taxon>
        <taxon>Dikarya</taxon>
        <taxon>Ascomycota</taxon>
        <taxon>Saccharomycotina</taxon>
        <taxon>Dipodascomycetes</taxon>
        <taxon>Dipodascales</taxon>
        <taxon>Dipodascales incertae sedis</taxon>
        <taxon>Nadsonia</taxon>
    </lineage>
</organism>